<dbReference type="EMBL" id="RCMI01000373">
    <property type="protein sequence ID" value="KAG2914462.1"/>
    <property type="molecule type" value="Genomic_DNA"/>
</dbReference>
<comment type="caution">
    <text evidence="3">The sequence shown here is derived from an EMBL/GenBank/DDBJ whole genome shotgun (WGS) entry which is preliminary data.</text>
</comment>
<protein>
    <submittedName>
        <fullName evidence="3">Uncharacterized protein</fullName>
    </submittedName>
</protein>
<reference evidence="3" key="1">
    <citation type="submission" date="2018-10" db="EMBL/GenBank/DDBJ databases">
        <title>Effector identification in a new, highly contiguous assembly of the strawberry crown rot pathogen Phytophthora cactorum.</title>
        <authorList>
            <person name="Armitage A.D."/>
            <person name="Nellist C.F."/>
            <person name="Bates H."/>
            <person name="Vickerstaff R.J."/>
            <person name="Harrison R.J."/>
        </authorList>
    </citation>
    <scope>NUCLEOTIDE SEQUENCE</scope>
    <source>
        <strain evidence="1">15-7</strain>
        <strain evidence="2">4032</strain>
        <strain evidence="3">P415</strain>
    </source>
</reference>
<dbReference type="EMBL" id="RCML01000392">
    <property type="protein sequence ID" value="KAG2978390.1"/>
    <property type="molecule type" value="Genomic_DNA"/>
</dbReference>
<accession>A0A8T1FW06</accession>
<dbReference type="SUPFAM" id="SSF53098">
    <property type="entry name" value="Ribonuclease H-like"/>
    <property type="match status" value="1"/>
</dbReference>
<dbReference type="PANTHER" id="PTHR40866:SF1">
    <property type="entry name" value="BED-TYPE DOMAIN-CONTAINING PROTEIN"/>
    <property type="match status" value="1"/>
</dbReference>
<evidence type="ECO:0000313" key="1">
    <source>
        <dbReference type="EMBL" id="KAG2855100.1"/>
    </source>
</evidence>
<dbReference type="VEuPathDB" id="FungiDB:PC110_g10505"/>
<dbReference type="EMBL" id="RCMG01000392">
    <property type="protein sequence ID" value="KAG2855100.1"/>
    <property type="molecule type" value="Genomic_DNA"/>
</dbReference>
<evidence type="ECO:0000313" key="3">
    <source>
        <dbReference type="EMBL" id="KAG2978390.1"/>
    </source>
</evidence>
<dbReference type="Proteomes" id="UP000697107">
    <property type="component" value="Unassembled WGS sequence"/>
</dbReference>
<organism evidence="3 4">
    <name type="scientific">Phytophthora cactorum</name>
    <dbReference type="NCBI Taxonomy" id="29920"/>
    <lineage>
        <taxon>Eukaryota</taxon>
        <taxon>Sar</taxon>
        <taxon>Stramenopiles</taxon>
        <taxon>Oomycota</taxon>
        <taxon>Peronosporomycetes</taxon>
        <taxon>Peronosporales</taxon>
        <taxon>Peronosporaceae</taxon>
        <taxon>Phytophthora</taxon>
    </lineage>
</organism>
<dbReference type="PANTHER" id="PTHR40866">
    <property type="entry name" value="BED-TYPE DOMAIN-CONTAINING PROTEIN"/>
    <property type="match status" value="1"/>
</dbReference>
<sequence>MVKRYTELMPFLLKIDHGSVADYGLESYLLSRRESERVTTLCGDLEKLNGVTQTLQKSTLTLSGVRRLFGRVFAEYPQLDARLGTAATIISNQPLESGIVKLQRHEALNTAERSACAMFRLAADEQGHAETPEERSSFVRSAFKRRKSNCRQRYMDVGFVPPTSKECDRFFSAAKLVLADLRKSMEPERLEAVMSLSINREL</sequence>
<dbReference type="Proteomes" id="UP000774804">
    <property type="component" value="Unassembled WGS sequence"/>
</dbReference>
<dbReference type="AlphaFoldDB" id="A0A8T1FW06"/>
<proteinExistence type="predicted"/>
<dbReference type="InterPro" id="IPR012337">
    <property type="entry name" value="RNaseH-like_sf"/>
</dbReference>
<evidence type="ECO:0000313" key="2">
    <source>
        <dbReference type="EMBL" id="KAG2914462.1"/>
    </source>
</evidence>
<gene>
    <name evidence="1" type="ORF">PC113_g12734</name>
    <name evidence="2" type="ORF">PC115_g11698</name>
    <name evidence="3" type="ORF">PC118_g12317</name>
</gene>
<name>A0A8T1FW06_9STRA</name>
<evidence type="ECO:0000313" key="4">
    <source>
        <dbReference type="Proteomes" id="UP000697107"/>
    </source>
</evidence>
<dbReference type="Proteomes" id="UP000735874">
    <property type="component" value="Unassembled WGS sequence"/>
</dbReference>